<feature type="compositionally biased region" description="Pro residues" evidence="1">
    <location>
        <begin position="457"/>
        <end position="467"/>
    </location>
</feature>
<feature type="compositionally biased region" description="Low complexity" evidence="1">
    <location>
        <begin position="631"/>
        <end position="648"/>
    </location>
</feature>
<feature type="region of interest" description="Disordered" evidence="1">
    <location>
        <begin position="594"/>
        <end position="675"/>
    </location>
</feature>
<dbReference type="AlphaFoldDB" id="A0AAE0HTD3"/>
<name>A0AAE0HTD3_9PEZI</name>
<keyword evidence="3" id="KW-1185">Reference proteome</keyword>
<dbReference type="EMBL" id="JAUEDM010000009">
    <property type="protein sequence ID" value="KAK3312520.1"/>
    <property type="molecule type" value="Genomic_DNA"/>
</dbReference>
<feature type="compositionally biased region" description="Basic and acidic residues" evidence="1">
    <location>
        <begin position="370"/>
        <end position="411"/>
    </location>
</feature>
<feature type="region of interest" description="Disordered" evidence="1">
    <location>
        <begin position="727"/>
        <end position="751"/>
    </location>
</feature>
<dbReference type="SUPFAM" id="SSF82171">
    <property type="entry name" value="DPP6 N-terminal domain-like"/>
    <property type="match status" value="1"/>
</dbReference>
<feature type="compositionally biased region" description="Low complexity" evidence="1">
    <location>
        <begin position="737"/>
        <end position="746"/>
    </location>
</feature>
<evidence type="ECO:0000313" key="2">
    <source>
        <dbReference type="EMBL" id="KAK3312520.1"/>
    </source>
</evidence>
<proteinExistence type="predicted"/>
<evidence type="ECO:0000313" key="3">
    <source>
        <dbReference type="Proteomes" id="UP001283341"/>
    </source>
</evidence>
<accession>A0AAE0HTD3</accession>
<feature type="region of interest" description="Disordered" evidence="1">
    <location>
        <begin position="364"/>
        <end position="473"/>
    </location>
</feature>
<feature type="compositionally biased region" description="Polar residues" evidence="1">
    <location>
        <begin position="727"/>
        <end position="736"/>
    </location>
</feature>
<dbReference type="Proteomes" id="UP001283341">
    <property type="component" value="Unassembled WGS sequence"/>
</dbReference>
<protein>
    <submittedName>
        <fullName evidence="2">Uncharacterized protein</fullName>
    </submittedName>
</protein>
<organism evidence="2 3">
    <name type="scientific">Apodospora peruviana</name>
    <dbReference type="NCBI Taxonomy" id="516989"/>
    <lineage>
        <taxon>Eukaryota</taxon>
        <taxon>Fungi</taxon>
        <taxon>Dikarya</taxon>
        <taxon>Ascomycota</taxon>
        <taxon>Pezizomycotina</taxon>
        <taxon>Sordariomycetes</taxon>
        <taxon>Sordariomycetidae</taxon>
        <taxon>Sordariales</taxon>
        <taxon>Lasiosphaeriaceae</taxon>
        <taxon>Apodospora</taxon>
    </lineage>
</organism>
<gene>
    <name evidence="2" type="ORF">B0H66DRAFT_570806</name>
</gene>
<comment type="caution">
    <text evidence="2">The sequence shown here is derived from an EMBL/GenBank/DDBJ whole genome shotgun (WGS) entry which is preliminary data.</text>
</comment>
<feature type="compositionally biased region" description="Basic and acidic residues" evidence="1">
    <location>
        <begin position="544"/>
        <end position="557"/>
    </location>
</feature>
<reference evidence="2" key="1">
    <citation type="journal article" date="2023" name="Mol. Phylogenet. Evol.">
        <title>Genome-scale phylogeny and comparative genomics of the fungal order Sordariales.</title>
        <authorList>
            <person name="Hensen N."/>
            <person name="Bonometti L."/>
            <person name="Westerberg I."/>
            <person name="Brannstrom I.O."/>
            <person name="Guillou S."/>
            <person name="Cros-Aarteil S."/>
            <person name="Calhoun S."/>
            <person name="Haridas S."/>
            <person name="Kuo A."/>
            <person name="Mondo S."/>
            <person name="Pangilinan J."/>
            <person name="Riley R."/>
            <person name="LaButti K."/>
            <person name="Andreopoulos B."/>
            <person name="Lipzen A."/>
            <person name="Chen C."/>
            <person name="Yan M."/>
            <person name="Daum C."/>
            <person name="Ng V."/>
            <person name="Clum A."/>
            <person name="Steindorff A."/>
            <person name="Ohm R.A."/>
            <person name="Martin F."/>
            <person name="Silar P."/>
            <person name="Natvig D.O."/>
            <person name="Lalanne C."/>
            <person name="Gautier V."/>
            <person name="Ament-Velasquez S.L."/>
            <person name="Kruys A."/>
            <person name="Hutchinson M.I."/>
            <person name="Powell A.J."/>
            <person name="Barry K."/>
            <person name="Miller A.N."/>
            <person name="Grigoriev I.V."/>
            <person name="Debuchy R."/>
            <person name="Gladieux P."/>
            <person name="Hiltunen Thoren M."/>
            <person name="Johannesson H."/>
        </authorList>
    </citation>
    <scope>NUCLEOTIDE SEQUENCE</scope>
    <source>
        <strain evidence="2">CBS 118394</strain>
    </source>
</reference>
<feature type="compositionally biased region" description="Low complexity" evidence="1">
    <location>
        <begin position="610"/>
        <end position="622"/>
    </location>
</feature>
<feature type="region of interest" description="Disordered" evidence="1">
    <location>
        <begin position="516"/>
        <end position="561"/>
    </location>
</feature>
<feature type="compositionally biased region" description="Polar residues" evidence="1">
    <location>
        <begin position="527"/>
        <end position="539"/>
    </location>
</feature>
<sequence>MSASLISAVWTRLLKRHDIPYLVQELIGAHSLGLIQLSGGVPESSQSKVHHLTRQLLVRLKIIFDYQLSLFVRRDFESSTPRLEVLHIPDRDFFFEATLYTLHLATGIEPPTSREQNQYALHRGLVFAAFLSTFRALCLHSSPFTQEQENTIRLRIGHICQVWDAHKPLSPVEGLVLYYLIPQTMDEIRVQAGPCKIQTFCCGKFDSTSYRQGYAPVCVDPLNPRYRRDSLRSCHGAFQAALDNLEESNWLDAFWTLHDVGWALLDAAVRGTNRRGDPSFLQVTTSAAQMWDAVQAMSNELDSGTRNGILCNYFADTVAHLRGDNEFLLLASSSFLVDMRQTIDMDITEFERYLVTRDRAISAPSDGEIDEAHRQVSRQHSHETTETDTDIHRTPPRRIDDEYRQPGDHIYDFQSNGYSAPTVPGARLSDPDNEERRHHKDRQHSDSRRYMSESPKVPDPITPPDLPQPRHRVPLPNTIVQVLEGAVDNLQIAGEDPRQPAQEEDLVQPAARNLFVRPPPHLKQPVPTVSNSNSTNQPFQKFPPSEHDHGQSRRQSETRGGYPANEYWATQASPTQPPPRDAAHLSVDAHPAYNIYQSSPNPAEHMFSGTSPTSPSVTPYTSGAEGRGGFSPVSLHSQSSHSGWSERSAFSPQALNKRISSPLAPSPSPYQNVVTPAPIHPSLAVDEGLQVTDQHHVEAPRTDFPRPPNPPQTPQFHLDLNLGAQQQSSTYAPSVQSSKTSTSKKTGIFGGFKRSSTSEKSTLMTAPDDLCFCFSMTGSSLLLWRKKSTEHVVRIFSPFQDGQKLVLRTLSSRSNHTGNANFSIRLVASGNGLVAVLVNEDKLYRLFFFDQQGTRGEVPLQYPNVLPTALAVSRDDSKVAVCCGETVFLYGITNRIPRLMGTLPAHSKSNNLPGNRRLQEANFSLDSTMVVIATQEYHGDEKYPFQVHVGLWRCLPSTEPKFEVELDPVILSLGYGNDPGLSGIFCSIDHANPANSRVFLTARTTKSHESILLLTKQQYLKNKHLNLKEKSISIAAQALGSGVANNPASVYYGNQYVFQNGKHDLCVMDIKTGIHQMVASFPKERSGLKQHQEIMAVAFPRETLVMAFWRAWNGDLVLKQVELSAATGRPEATHTIELKEVFHRVTAQAG</sequence>
<evidence type="ECO:0000256" key="1">
    <source>
        <dbReference type="SAM" id="MobiDB-lite"/>
    </source>
</evidence>
<reference evidence="2" key="2">
    <citation type="submission" date="2023-06" db="EMBL/GenBank/DDBJ databases">
        <authorList>
            <consortium name="Lawrence Berkeley National Laboratory"/>
            <person name="Haridas S."/>
            <person name="Hensen N."/>
            <person name="Bonometti L."/>
            <person name="Westerberg I."/>
            <person name="Brannstrom I.O."/>
            <person name="Guillou S."/>
            <person name="Cros-Aarteil S."/>
            <person name="Calhoun S."/>
            <person name="Kuo A."/>
            <person name="Mondo S."/>
            <person name="Pangilinan J."/>
            <person name="Riley R."/>
            <person name="Labutti K."/>
            <person name="Andreopoulos B."/>
            <person name="Lipzen A."/>
            <person name="Chen C."/>
            <person name="Yanf M."/>
            <person name="Daum C."/>
            <person name="Ng V."/>
            <person name="Clum A."/>
            <person name="Steindorff A."/>
            <person name="Ohm R."/>
            <person name="Martin F."/>
            <person name="Silar P."/>
            <person name="Natvig D."/>
            <person name="Lalanne C."/>
            <person name="Gautier V."/>
            <person name="Ament-Velasquez S.L."/>
            <person name="Kruys A."/>
            <person name="Hutchinson M.I."/>
            <person name="Powell A.J."/>
            <person name="Barry K."/>
            <person name="Miller A.N."/>
            <person name="Grigoriev I.V."/>
            <person name="Debuchy R."/>
            <person name="Gladieux P."/>
            <person name="Thoren M.H."/>
            <person name="Johannesson H."/>
        </authorList>
    </citation>
    <scope>NUCLEOTIDE SEQUENCE</scope>
    <source>
        <strain evidence="2">CBS 118394</strain>
    </source>
</reference>